<organism evidence="3 4">
    <name type="scientific">Archangium gephyra</name>
    <dbReference type="NCBI Taxonomy" id="48"/>
    <lineage>
        <taxon>Bacteria</taxon>
        <taxon>Pseudomonadati</taxon>
        <taxon>Myxococcota</taxon>
        <taxon>Myxococcia</taxon>
        <taxon>Myxococcales</taxon>
        <taxon>Cystobacterineae</taxon>
        <taxon>Archangiaceae</taxon>
        <taxon>Archangium</taxon>
    </lineage>
</organism>
<dbReference type="Pfam" id="PF05157">
    <property type="entry name" value="MshEN"/>
    <property type="match status" value="1"/>
</dbReference>
<dbReference type="InterPro" id="IPR016024">
    <property type="entry name" value="ARM-type_fold"/>
</dbReference>
<dbReference type="SUPFAM" id="SSF160246">
    <property type="entry name" value="EspE N-terminal domain-like"/>
    <property type="match status" value="1"/>
</dbReference>
<accession>A0A2W5V3P9</accession>
<dbReference type="InterPro" id="IPR011989">
    <property type="entry name" value="ARM-like"/>
</dbReference>
<feature type="domain" description="Type II secretion system protein GspE N-terminal" evidence="2">
    <location>
        <begin position="58"/>
        <end position="142"/>
    </location>
</feature>
<dbReference type="SUPFAM" id="SSF48371">
    <property type="entry name" value="ARM repeat"/>
    <property type="match status" value="1"/>
</dbReference>
<name>A0A2W5V3P9_9BACT</name>
<feature type="region of interest" description="Disordered" evidence="1">
    <location>
        <begin position="284"/>
        <end position="459"/>
    </location>
</feature>
<comment type="caution">
    <text evidence="3">The sequence shown here is derived from an EMBL/GenBank/DDBJ whole genome shotgun (WGS) entry which is preliminary data.</text>
</comment>
<reference evidence="3 4" key="1">
    <citation type="submission" date="2017-08" db="EMBL/GenBank/DDBJ databases">
        <title>Infants hospitalized years apart are colonized by the same room-sourced microbial strains.</title>
        <authorList>
            <person name="Brooks B."/>
            <person name="Olm M.R."/>
            <person name="Firek B.A."/>
            <person name="Baker R."/>
            <person name="Thomas B.C."/>
            <person name="Morowitz M.J."/>
            <person name="Banfield J.F."/>
        </authorList>
    </citation>
    <scope>NUCLEOTIDE SEQUENCE [LARGE SCALE GENOMIC DNA]</scope>
    <source>
        <strain evidence="3">S2_003_000_R2_14</strain>
    </source>
</reference>
<gene>
    <name evidence="3" type="ORF">DI536_33955</name>
</gene>
<feature type="compositionally biased region" description="Pro residues" evidence="1">
    <location>
        <begin position="419"/>
        <end position="432"/>
    </location>
</feature>
<dbReference type="Gene3D" id="3.30.300.160">
    <property type="entry name" value="Type II secretion system, protein E, N-terminal domain"/>
    <property type="match status" value="1"/>
</dbReference>
<feature type="region of interest" description="Disordered" evidence="1">
    <location>
        <begin position="189"/>
        <end position="208"/>
    </location>
</feature>
<dbReference type="InterPro" id="IPR007831">
    <property type="entry name" value="T2SS_GspE_N"/>
</dbReference>
<dbReference type="EMBL" id="QFQP01000055">
    <property type="protein sequence ID" value="PZR04601.1"/>
    <property type="molecule type" value="Genomic_DNA"/>
</dbReference>
<dbReference type="Gene3D" id="1.25.10.10">
    <property type="entry name" value="Leucine-rich Repeat Variant"/>
    <property type="match status" value="2"/>
</dbReference>
<evidence type="ECO:0000313" key="4">
    <source>
        <dbReference type="Proteomes" id="UP000249061"/>
    </source>
</evidence>
<dbReference type="AlphaFoldDB" id="A0A2W5V3P9"/>
<protein>
    <submittedName>
        <fullName evidence="3">FrgA protein</fullName>
    </submittedName>
</protein>
<feature type="compositionally biased region" description="Pro residues" evidence="1">
    <location>
        <begin position="450"/>
        <end position="459"/>
    </location>
</feature>
<evidence type="ECO:0000256" key="1">
    <source>
        <dbReference type="SAM" id="MobiDB-lite"/>
    </source>
</evidence>
<evidence type="ECO:0000259" key="2">
    <source>
        <dbReference type="Pfam" id="PF05157"/>
    </source>
</evidence>
<sequence length="964" mass="103536">MPQRLAQHLIARGLLPARVVDEALRRLGREGGTLDTVLLEMGAVSEAGILQAISDVSGVRLVNLADFEPNAEAGPLMPFKMARQLNVVPLSVDGTALHIACAYPLQQTQLRDVGFLLGRKLELWVALEARIRDWQQVLYAEKAEPRFSRLLSQLDPSRPKFVEPGPAQSLSDDVQERLARGIVDEPVLLDKPKQRKSAPTPKPRPTIEIVDEPVQPTVTALPPVSLGEDEQHQTSVIDVTAYSRFARAGHEKAEVNTAPETPLDELSSTRVMDLRGYNVFAKEVSSSTAEPVAVQSEPPPPPPRISFPGGVLPPRKPATDAPTKKPEQPVAFVQPASAPRPVVENVRPAERKAVTPSAPKEPPRPAAPVITSAPVEPTPAPSGPTVIVADLAAPPPPAPAPAIDETDFSDVNEVVSSPGAPPVVPPEPPPVLPQEAVTPPDYSHQSLQPAPEPLPMPEAAVQPPPPAPVVDYAQPGILPAPPGLSASSATEWSLAQARAALKTAVHDRDALINVVLEYARRTFEYAGAFAVMRGAAVGWDARGDGEIAAIRQLAIPLDAASVFRTVALTRGSYVGPLPPDALSQHYLALLGRMPRTVFLWPVEVQSRLVAMLYGDCGARPISQRRLADFILFCQDLPSAFHELILFRKQNPRVPQEFASSSGIMPDPGYAEDGAVGHAPADGEWFNGLITLLTGPDPSERSMAMMEFMKTPDASAQALTNAFPGPTGWSRLPVVELPEPDELGPVPGALARLGQAGASAIAPLLDHPDSDTRYLALLTAGSLRYPDVVDGVLRGLFDYEPDISSAARAASAALRLLPHFQSRLPALRQELASSDALRRSLAARALGVLHDRQSIEALINLAGSDDELCAQSAGDALKEITRAGFGSNASAWTAWWAGARERRRIEWLVEALEAEDFDLRLSAIEELSRTFGDNFGYFADGPEREREGAVARWKNVVASRSDLDL</sequence>
<dbReference type="InterPro" id="IPR037257">
    <property type="entry name" value="T2SS_E_N_sf"/>
</dbReference>
<evidence type="ECO:0000313" key="3">
    <source>
        <dbReference type="EMBL" id="PZR04601.1"/>
    </source>
</evidence>
<dbReference type="Proteomes" id="UP000249061">
    <property type="component" value="Unassembled WGS sequence"/>
</dbReference>
<proteinExistence type="predicted"/>